<protein>
    <recommendedName>
        <fullName evidence="5">Pentatricopeptide repeat-containing protein</fullName>
    </recommendedName>
</protein>
<dbReference type="InterPro" id="IPR046960">
    <property type="entry name" value="PPR_At4g14850-like_plant"/>
</dbReference>
<keyword evidence="4" id="KW-1185">Reference proteome</keyword>
<evidence type="ECO:0000256" key="2">
    <source>
        <dbReference type="PROSITE-ProRule" id="PRU00708"/>
    </source>
</evidence>
<dbReference type="Gene3D" id="1.25.40.10">
    <property type="entry name" value="Tetratricopeptide repeat domain"/>
    <property type="match status" value="1"/>
</dbReference>
<dbReference type="InterPro" id="IPR002885">
    <property type="entry name" value="PPR_rpt"/>
</dbReference>
<feature type="repeat" description="PPR" evidence="2">
    <location>
        <begin position="75"/>
        <end position="109"/>
    </location>
</feature>
<dbReference type="PANTHER" id="PTHR47926">
    <property type="entry name" value="PENTATRICOPEPTIDE REPEAT-CONTAINING PROTEIN"/>
    <property type="match status" value="1"/>
</dbReference>
<evidence type="ECO:0000313" key="3">
    <source>
        <dbReference type="EMBL" id="KAK2988982.1"/>
    </source>
</evidence>
<sequence>MNMSGVVPDTVTMISSLPACSRLAALRQGKEIHQFIIRHGFNSCNTLSNALIDMYGRCGSISKSRRVFDLIPQRDVVSWNVMIAVYGMHGFGMDAVNTFRLMRAMGLKSNSFTFTNLLSACSHSGLIEEGWEYFEMMK</sequence>
<name>A0AA88UUK0_9ASTE</name>
<organism evidence="3 4">
    <name type="scientific">Escallonia rubra</name>
    <dbReference type="NCBI Taxonomy" id="112253"/>
    <lineage>
        <taxon>Eukaryota</taxon>
        <taxon>Viridiplantae</taxon>
        <taxon>Streptophyta</taxon>
        <taxon>Embryophyta</taxon>
        <taxon>Tracheophyta</taxon>
        <taxon>Spermatophyta</taxon>
        <taxon>Magnoliopsida</taxon>
        <taxon>eudicotyledons</taxon>
        <taxon>Gunneridae</taxon>
        <taxon>Pentapetalae</taxon>
        <taxon>asterids</taxon>
        <taxon>campanulids</taxon>
        <taxon>Escalloniales</taxon>
        <taxon>Escalloniaceae</taxon>
        <taxon>Escallonia</taxon>
    </lineage>
</organism>
<dbReference type="NCBIfam" id="TIGR00756">
    <property type="entry name" value="PPR"/>
    <property type="match status" value="2"/>
</dbReference>
<dbReference type="InterPro" id="IPR011990">
    <property type="entry name" value="TPR-like_helical_dom_sf"/>
</dbReference>
<dbReference type="PANTHER" id="PTHR47926:SF347">
    <property type="entry name" value="PENTATRICOPEPTIDE REPEAT-CONTAINING PROTEIN"/>
    <property type="match status" value="1"/>
</dbReference>
<evidence type="ECO:0008006" key="5">
    <source>
        <dbReference type="Google" id="ProtNLM"/>
    </source>
</evidence>
<keyword evidence="1" id="KW-0677">Repeat</keyword>
<dbReference type="AlphaFoldDB" id="A0AA88UUK0"/>
<dbReference type="PROSITE" id="PS51375">
    <property type="entry name" value="PPR"/>
    <property type="match status" value="2"/>
</dbReference>
<evidence type="ECO:0000313" key="4">
    <source>
        <dbReference type="Proteomes" id="UP001187471"/>
    </source>
</evidence>
<dbReference type="EMBL" id="JAVXUO010000795">
    <property type="protein sequence ID" value="KAK2988982.1"/>
    <property type="molecule type" value="Genomic_DNA"/>
</dbReference>
<dbReference type="Pfam" id="PF13041">
    <property type="entry name" value="PPR_2"/>
    <property type="match status" value="1"/>
</dbReference>
<dbReference type="FunFam" id="1.25.40.10:FF:000031">
    <property type="entry name" value="Pentatricopeptide repeat-containing protein mitochondrial"/>
    <property type="match status" value="1"/>
</dbReference>
<gene>
    <name evidence="3" type="ORF">RJ640_018171</name>
</gene>
<feature type="repeat" description="PPR" evidence="2">
    <location>
        <begin position="110"/>
        <end position="138"/>
    </location>
</feature>
<proteinExistence type="predicted"/>
<accession>A0AA88UUK0</accession>
<dbReference type="Proteomes" id="UP001187471">
    <property type="component" value="Unassembled WGS sequence"/>
</dbReference>
<comment type="caution">
    <text evidence="3">The sequence shown here is derived from an EMBL/GenBank/DDBJ whole genome shotgun (WGS) entry which is preliminary data.</text>
</comment>
<evidence type="ECO:0000256" key="1">
    <source>
        <dbReference type="ARBA" id="ARBA00022737"/>
    </source>
</evidence>
<dbReference type="GO" id="GO:0009451">
    <property type="term" value="P:RNA modification"/>
    <property type="evidence" value="ECO:0007669"/>
    <property type="project" value="InterPro"/>
</dbReference>
<reference evidence="3" key="1">
    <citation type="submission" date="2022-12" db="EMBL/GenBank/DDBJ databases">
        <title>Draft genome assemblies for two species of Escallonia (Escalloniales).</title>
        <authorList>
            <person name="Chanderbali A."/>
            <person name="Dervinis C."/>
            <person name="Anghel I."/>
            <person name="Soltis D."/>
            <person name="Soltis P."/>
            <person name="Zapata F."/>
        </authorList>
    </citation>
    <scope>NUCLEOTIDE SEQUENCE</scope>
    <source>
        <strain evidence="3">UCBG92.1500</strain>
        <tissue evidence="3">Leaf</tissue>
    </source>
</reference>
<dbReference type="GO" id="GO:0003723">
    <property type="term" value="F:RNA binding"/>
    <property type="evidence" value="ECO:0007669"/>
    <property type="project" value="InterPro"/>
</dbReference>